<feature type="non-terminal residue" evidence="10">
    <location>
        <position position="1"/>
    </location>
</feature>
<dbReference type="Pfam" id="PF01432">
    <property type="entry name" value="Peptidase_M3"/>
    <property type="match status" value="1"/>
</dbReference>
<keyword evidence="5 7" id="KW-0862">Zinc</keyword>
<feature type="coiled-coil region" evidence="8">
    <location>
        <begin position="204"/>
        <end position="231"/>
    </location>
</feature>
<dbReference type="AlphaFoldDB" id="A0A8X7WWX3"/>
<keyword evidence="3 7" id="KW-0479">Metal-binding</keyword>
<evidence type="ECO:0000256" key="2">
    <source>
        <dbReference type="ARBA" id="ARBA00022670"/>
    </source>
</evidence>
<keyword evidence="11" id="KW-1185">Reference proteome</keyword>
<dbReference type="InterPro" id="IPR024077">
    <property type="entry name" value="Neurolysin/TOP_dom2"/>
</dbReference>
<dbReference type="InterPro" id="IPR001567">
    <property type="entry name" value="Pept_M3A_M3B_dom"/>
</dbReference>
<evidence type="ECO:0000256" key="8">
    <source>
        <dbReference type="SAM" id="Coils"/>
    </source>
</evidence>
<keyword evidence="2 7" id="KW-0645">Protease</keyword>
<evidence type="ECO:0000313" key="11">
    <source>
        <dbReference type="Proteomes" id="UP000886611"/>
    </source>
</evidence>
<evidence type="ECO:0000256" key="5">
    <source>
        <dbReference type="ARBA" id="ARBA00022833"/>
    </source>
</evidence>
<evidence type="ECO:0000256" key="6">
    <source>
        <dbReference type="ARBA" id="ARBA00023049"/>
    </source>
</evidence>
<name>A0A8X7WWX3_POLSE</name>
<organism evidence="10 11">
    <name type="scientific">Polypterus senegalus</name>
    <name type="common">Senegal bichir</name>
    <dbReference type="NCBI Taxonomy" id="55291"/>
    <lineage>
        <taxon>Eukaryota</taxon>
        <taxon>Metazoa</taxon>
        <taxon>Chordata</taxon>
        <taxon>Craniata</taxon>
        <taxon>Vertebrata</taxon>
        <taxon>Euteleostomi</taxon>
        <taxon>Actinopterygii</taxon>
        <taxon>Polypteriformes</taxon>
        <taxon>Polypteridae</taxon>
        <taxon>Polypterus</taxon>
    </lineage>
</organism>
<gene>
    <name evidence="10" type="primary">Mipep_1</name>
    <name evidence="10" type="ORF">GTO96_0013680</name>
</gene>
<keyword evidence="6 7" id="KW-0482">Metalloprotease</keyword>
<protein>
    <submittedName>
        <fullName evidence="10">MIPEP peptidase</fullName>
    </submittedName>
</protein>
<feature type="non-terminal residue" evidence="10">
    <location>
        <position position="241"/>
    </location>
</feature>
<dbReference type="GO" id="GO:0046872">
    <property type="term" value="F:metal ion binding"/>
    <property type="evidence" value="ECO:0007669"/>
    <property type="project" value="UniProtKB-UniRule"/>
</dbReference>
<evidence type="ECO:0000256" key="3">
    <source>
        <dbReference type="ARBA" id="ARBA00022723"/>
    </source>
</evidence>
<proteinExistence type="inferred from homology"/>
<keyword evidence="8" id="KW-0175">Coiled coil</keyword>
<accession>A0A8X7WWX3</accession>
<evidence type="ECO:0000259" key="9">
    <source>
        <dbReference type="Pfam" id="PF01432"/>
    </source>
</evidence>
<dbReference type="GO" id="GO:0006627">
    <property type="term" value="P:protein processing involved in protein targeting to mitochondrion"/>
    <property type="evidence" value="ECO:0007669"/>
    <property type="project" value="TreeGrafter"/>
</dbReference>
<dbReference type="InterPro" id="IPR045090">
    <property type="entry name" value="Pept_M3A_M3B"/>
</dbReference>
<dbReference type="SUPFAM" id="SSF55486">
    <property type="entry name" value="Metalloproteases ('zincins'), catalytic domain"/>
    <property type="match status" value="1"/>
</dbReference>
<reference evidence="10 11" key="1">
    <citation type="journal article" date="2021" name="Cell">
        <title>Tracing the genetic footprints of vertebrate landing in non-teleost ray-finned fishes.</title>
        <authorList>
            <person name="Bi X."/>
            <person name="Wang K."/>
            <person name="Yang L."/>
            <person name="Pan H."/>
            <person name="Jiang H."/>
            <person name="Wei Q."/>
            <person name="Fang M."/>
            <person name="Yu H."/>
            <person name="Zhu C."/>
            <person name="Cai Y."/>
            <person name="He Y."/>
            <person name="Gan X."/>
            <person name="Zeng H."/>
            <person name="Yu D."/>
            <person name="Zhu Y."/>
            <person name="Jiang H."/>
            <person name="Qiu Q."/>
            <person name="Yang H."/>
            <person name="Zhang Y.E."/>
            <person name="Wang W."/>
            <person name="Zhu M."/>
            <person name="He S."/>
            <person name="Zhang G."/>
        </authorList>
    </citation>
    <scope>NUCLEOTIDE SEQUENCE [LARGE SCALE GENOMIC DNA]</scope>
    <source>
        <strain evidence="10">Bchr_013</strain>
    </source>
</reference>
<comment type="similarity">
    <text evidence="1 7">Belongs to the peptidase M3 family.</text>
</comment>
<keyword evidence="4 7" id="KW-0378">Hydrolase</keyword>
<evidence type="ECO:0000256" key="4">
    <source>
        <dbReference type="ARBA" id="ARBA00022801"/>
    </source>
</evidence>
<feature type="domain" description="Peptidase M3A/M3B catalytic" evidence="9">
    <location>
        <begin position="124"/>
        <end position="185"/>
    </location>
</feature>
<dbReference type="PANTHER" id="PTHR11804:SF79">
    <property type="entry name" value="MITOCHONDRIAL INTERMEDIATE PEPTIDASE"/>
    <property type="match status" value="1"/>
</dbReference>
<dbReference type="GO" id="GO:0005739">
    <property type="term" value="C:mitochondrion"/>
    <property type="evidence" value="ECO:0007669"/>
    <property type="project" value="TreeGrafter"/>
</dbReference>
<dbReference type="EMBL" id="JAATIS010008602">
    <property type="protein sequence ID" value="KAG2457060.1"/>
    <property type="molecule type" value="Genomic_DNA"/>
</dbReference>
<dbReference type="GO" id="GO:0006518">
    <property type="term" value="P:peptide metabolic process"/>
    <property type="evidence" value="ECO:0007669"/>
    <property type="project" value="TreeGrafter"/>
</dbReference>
<comment type="caution">
    <text evidence="10">The sequence shown here is derived from an EMBL/GenBank/DDBJ whole genome shotgun (WGS) entry which is preliminary data.</text>
</comment>
<dbReference type="GO" id="GO:0004222">
    <property type="term" value="F:metalloendopeptidase activity"/>
    <property type="evidence" value="ECO:0007669"/>
    <property type="project" value="InterPro"/>
</dbReference>
<sequence length="241" mass="27383">MGAHWTAATFRVAVLSNAQADFVKVAHPDSAYREAAEKTCIKIGTVVEKRVAELFMFDFEISGIHLDNDKRKKAVSLNVKLLDLNNEFLYGCHLPNKVEKTALPDHIQHCFLLDGNYIQIGGLYADTPDDLVREAAYRIFLYPNPDQMWCLNELLECRKDLAQLVGYDSFAHRALQGTMAKTPDDGLEEPVVYEGYICKRCQLIQHLELRVAELEEELADLRCNRELADLAQVSFRDSVHP</sequence>
<dbReference type="PANTHER" id="PTHR11804">
    <property type="entry name" value="PROTEASE M3 THIMET OLIGOPEPTIDASE-RELATED"/>
    <property type="match status" value="1"/>
</dbReference>
<evidence type="ECO:0000313" key="10">
    <source>
        <dbReference type="EMBL" id="KAG2457060.1"/>
    </source>
</evidence>
<evidence type="ECO:0000256" key="7">
    <source>
        <dbReference type="RuleBase" id="RU003435"/>
    </source>
</evidence>
<evidence type="ECO:0000256" key="1">
    <source>
        <dbReference type="ARBA" id="ARBA00006040"/>
    </source>
</evidence>
<comment type="cofactor">
    <cofactor evidence="7">
        <name>Zn(2+)</name>
        <dbReference type="ChEBI" id="CHEBI:29105"/>
    </cofactor>
    <text evidence="7">Binds 1 zinc ion.</text>
</comment>
<dbReference type="Proteomes" id="UP000886611">
    <property type="component" value="Unassembled WGS sequence"/>
</dbReference>
<dbReference type="Gene3D" id="1.10.1370.10">
    <property type="entry name" value="Neurolysin, domain 3"/>
    <property type="match status" value="1"/>
</dbReference>